<keyword evidence="3" id="KW-1185">Reference proteome</keyword>
<feature type="region of interest" description="Disordered" evidence="1">
    <location>
        <begin position="102"/>
        <end position="135"/>
    </location>
</feature>
<comment type="caution">
    <text evidence="2">The sequence shown here is derived from an EMBL/GenBank/DDBJ whole genome shotgun (WGS) entry which is preliminary data.</text>
</comment>
<dbReference type="EMBL" id="JAGTJQ010000001">
    <property type="protein sequence ID" value="KAH7040864.1"/>
    <property type="molecule type" value="Genomic_DNA"/>
</dbReference>
<evidence type="ECO:0000256" key="1">
    <source>
        <dbReference type="SAM" id="MobiDB-lite"/>
    </source>
</evidence>
<accession>A0A9P8YI77</accession>
<organism evidence="2 3">
    <name type="scientific">Microdochium trichocladiopsis</name>
    <dbReference type="NCBI Taxonomy" id="1682393"/>
    <lineage>
        <taxon>Eukaryota</taxon>
        <taxon>Fungi</taxon>
        <taxon>Dikarya</taxon>
        <taxon>Ascomycota</taxon>
        <taxon>Pezizomycotina</taxon>
        <taxon>Sordariomycetes</taxon>
        <taxon>Xylariomycetidae</taxon>
        <taxon>Xylariales</taxon>
        <taxon>Microdochiaceae</taxon>
        <taxon>Microdochium</taxon>
    </lineage>
</organism>
<name>A0A9P8YI77_9PEZI</name>
<dbReference type="RefSeq" id="XP_046018919.1">
    <property type="nucleotide sequence ID" value="XM_046152397.1"/>
</dbReference>
<reference evidence="2" key="1">
    <citation type="journal article" date="2021" name="Nat. Commun.">
        <title>Genetic determinants of endophytism in the Arabidopsis root mycobiome.</title>
        <authorList>
            <person name="Mesny F."/>
            <person name="Miyauchi S."/>
            <person name="Thiergart T."/>
            <person name="Pickel B."/>
            <person name="Atanasova L."/>
            <person name="Karlsson M."/>
            <person name="Huettel B."/>
            <person name="Barry K.W."/>
            <person name="Haridas S."/>
            <person name="Chen C."/>
            <person name="Bauer D."/>
            <person name="Andreopoulos W."/>
            <person name="Pangilinan J."/>
            <person name="LaButti K."/>
            <person name="Riley R."/>
            <person name="Lipzen A."/>
            <person name="Clum A."/>
            <person name="Drula E."/>
            <person name="Henrissat B."/>
            <person name="Kohler A."/>
            <person name="Grigoriev I.V."/>
            <person name="Martin F.M."/>
            <person name="Hacquard S."/>
        </authorList>
    </citation>
    <scope>NUCLEOTIDE SEQUENCE</scope>
    <source>
        <strain evidence="2">MPI-CAGE-CH-0230</strain>
    </source>
</reference>
<dbReference type="Proteomes" id="UP000756346">
    <property type="component" value="Unassembled WGS sequence"/>
</dbReference>
<dbReference type="AlphaFoldDB" id="A0A9P8YI77"/>
<evidence type="ECO:0000313" key="3">
    <source>
        <dbReference type="Proteomes" id="UP000756346"/>
    </source>
</evidence>
<evidence type="ECO:0000313" key="2">
    <source>
        <dbReference type="EMBL" id="KAH7040864.1"/>
    </source>
</evidence>
<sequence>MVPWRAGFAIIMTPAARAFPRRRLWSLTRGGQTGRTPVVNPWLEPTATPGHPLATASHTNTEQNTLVVRGFSFSQPVMRRLATLGKHCRVMVCLLEAPSRIMPHPALTGNSPGLSSWPRGVAPPPSQASDAWQRS</sequence>
<proteinExistence type="predicted"/>
<protein>
    <submittedName>
        <fullName evidence="2">Uncharacterized protein</fullName>
    </submittedName>
</protein>
<gene>
    <name evidence="2" type="ORF">B0I36DRAFT_311662</name>
</gene>
<dbReference type="GeneID" id="70181943"/>